<dbReference type="EMBL" id="CP012644">
    <property type="protein sequence ID" value="ALJ01667.1"/>
    <property type="molecule type" value="Genomic_DNA"/>
</dbReference>
<feature type="domain" description="Conjugative transposon TraJ C-terminal" evidence="3">
    <location>
        <begin position="149"/>
        <end position="317"/>
    </location>
</feature>
<dbReference type="Pfam" id="PF07863">
    <property type="entry name" value="CtnDOT_TraJ"/>
    <property type="match status" value="1"/>
</dbReference>
<organism evidence="4 5">
    <name type="scientific">Rufibacter tibetensis</name>
    <dbReference type="NCBI Taxonomy" id="512763"/>
    <lineage>
        <taxon>Bacteria</taxon>
        <taxon>Pseudomonadati</taxon>
        <taxon>Bacteroidota</taxon>
        <taxon>Cytophagia</taxon>
        <taxon>Cytophagales</taxon>
        <taxon>Hymenobacteraceae</taxon>
        <taxon>Rufibacter</taxon>
    </lineage>
</organism>
<gene>
    <name evidence="4" type="ORF">DC20_21665</name>
</gene>
<dbReference type="AlphaFoldDB" id="A0A0P0D3J5"/>
<evidence type="ECO:0000259" key="3">
    <source>
        <dbReference type="Pfam" id="PF07863"/>
    </source>
</evidence>
<keyword evidence="5" id="KW-1185">Reference proteome</keyword>
<dbReference type="InterPro" id="IPR012424">
    <property type="entry name" value="Conjugative_transposon_TraJ_C"/>
</dbReference>
<keyword evidence="2" id="KW-0472">Membrane</keyword>
<feature type="region of interest" description="Disordered" evidence="1">
    <location>
        <begin position="324"/>
        <end position="443"/>
    </location>
</feature>
<reference evidence="4 5" key="1">
    <citation type="submission" date="2015-08" db="EMBL/GenBank/DDBJ databases">
        <title>Complete genome sequence of Rufibacter tibetensis strain 1351t, a radiation-resistant bacterium from tibet plateau.</title>
        <authorList>
            <person name="Dai J."/>
        </authorList>
    </citation>
    <scope>NUCLEOTIDE SEQUENCE [LARGE SCALE GENOMIC DNA]</scope>
    <source>
        <strain evidence="4 5">1351</strain>
        <plasmid evidence="4 5">1</plasmid>
    </source>
</reference>
<keyword evidence="4" id="KW-0614">Plasmid</keyword>
<dbReference type="Proteomes" id="UP000061382">
    <property type="component" value="Plasmid 1"/>
</dbReference>
<dbReference type="KEGG" id="rti:DC20_21665"/>
<evidence type="ECO:0000256" key="1">
    <source>
        <dbReference type="SAM" id="MobiDB-lite"/>
    </source>
</evidence>
<feature type="transmembrane region" description="Helical" evidence="2">
    <location>
        <begin position="176"/>
        <end position="196"/>
    </location>
</feature>
<evidence type="ECO:0000313" key="4">
    <source>
        <dbReference type="EMBL" id="ALJ01667.1"/>
    </source>
</evidence>
<feature type="transmembrane region" description="Helical" evidence="2">
    <location>
        <begin position="27"/>
        <end position="47"/>
    </location>
</feature>
<feature type="transmembrane region" description="Helical" evidence="2">
    <location>
        <begin position="252"/>
        <end position="274"/>
    </location>
</feature>
<accession>A0A0P0D3J5</accession>
<feature type="transmembrane region" description="Helical" evidence="2">
    <location>
        <begin position="59"/>
        <end position="77"/>
    </location>
</feature>
<dbReference type="PATRIC" id="fig|512763.3.peg.4764"/>
<evidence type="ECO:0000313" key="5">
    <source>
        <dbReference type="Proteomes" id="UP000061382"/>
    </source>
</evidence>
<keyword evidence="2" id="KW-0812">Transmembrane</keyword>
<evidence type="ECO:0000256" key="2">
    <source>
        <dbReference type="SAM" id="Phobius"/>
    </source>
</evidence>
<sequence>METQLLFVAHGINDGFLRACDESLETVLAICRFITPTFMSIALIVSIGRGYLSGYGLQMDLSPVVKALALFLLLFFYRDLTHILGAGIKGVTQLFDGSGNVGEALQKLTAPPGIVAAAQADTVAPADVVEQGGAWYSKIYHSIANFSLMNLITEFFTTTTVLFIRQIVLFIRQFVLGFLYVVGPLAICLSVVPAFSGLAGKWLQNFIAVQFWALTMNLLDLIYTNFANQNTTEGGVLGGMVTIGQTYNDAQFLVMSVAFIILYCMVPTLTGYFIGSTAVQSFIGTTLGMAAGAAGTVGAVVSPPATGGGVSGVLGRAMGFGSTAVPPSGGLQEGRASTSGESVNYSTPQMPSGNAEPTSVRYNGGSPMATTTSGWEGGSSGENASGNDYGDDSYLSPTDGSQVPSMGTVDYPYHGGEGDSFTDYYFDGNLDSEEPYSDRYDED</sequence>
<geneLocation type="plasmid" evidence="4 5">
    <name>1</name>
</geneLocation>
<feature type="compositionally biased region" description="Polar residues" evidence="1">
    <location>
        <begin position="335"/>
        <end position="361"/>
    </location>
</feature>
<proteinExistence type="predicted"/>
<name>A0A0P0D3J5_9BACT</name>
<protein>
    <recommendedName>
        <fullName evidence="3">Conjugative transposon TraJ C-terminal domain-containing protein</fullName>
    </recommendedName>
</protein>
<feature type="transmembrane region" description="Helical" evidence="2">
    <location>
        <begin position="202"/>
        <end position="223"/>
    </location>
</feature>
<feature type="compositionally biased region" description="Polar residues" evidence="1">
    <location>
        <begin position="395"/>
        <end position="405"/>
    </location>
</feature>
<keyword evidence="2" id="KW-1133">Transmembrane helix</keyword>